<geneLocation type="plasmid" evidence="2 3">
    <name>pRetIE4771d</name>
</geneLocation>
<dbReference type="PANTHER" id="PTHR30543:SF21">
    <property type="entry name" value="NAD(P)H-DEPENDENT FMN REDUCTASE LOT6"/>
    <property type="match status" value="1"/>
</dbReference>
<evidence type="ECO:0000313" key="3">
    <source>
        <dbReference type="Proteomes" id="UP000027180"/>
    </source>
</evidence>
<dbReference type="Gene3D" id="3.40.50.360">
    <property type="match status" value="1"/>
</dbReference>
<dbReference type="RefSeq" id="WP_051649958.1">
    <property type="nucleotide sequence ID" value="NZ_CP006990.1"/>
</dbReference>
<dbReference type="AlphaFoldDB" id="A0A060IFE4"/>
<dbReference type="Proteomes" id="UP000027180">
    <property type="component" value="Plasmid pRetIE4771d"/>
</dbReference>
<dbReference type="KEGG" id="rei:IE4771_PD00150"/>
<dbReference type="OrthoDB" id="9812295at2"/>
<proteinExistence type="predicted"/>
<dbReference type="SUPFAM" id="SSF52218">
    <property type="entry name" value="Flavoproteins"/>
    <property type="match status" value="1"/>
</dbReference>
<accession>A0A060IFE4</accession>
<evidence type="ECO:0000259" key="1">
    <source>
        <dbReference type="Pfam" id="PF03358"/>
    </source>
</evidence>
<protein>
    <submittedName>
        <fullName evidence="2">NADPH-dependent FMN reductase protein</fullName>
    </submittedName>
</protein>
<dbReference type="InterPro" id="IPR050712">
    <property type="entry name" value="NAD(P)H-dep_reductase"/>
</dbReference>
<gene>
    <name evidence="2" type="ORF">IE4771_PD00150</name>
</gene>
<dbReference type="GO" id="GO:0016491">
    <property type="term" value="F:oxidoreductase activity"/>
    <property type="evidence" value="ECO:0007669"/>
    <property type="project" value="InterPro"/>
</dbReference>
<dbReference type="GO" id="GO:0010181">
    <property type="term" value="F:FMN binding"/>
    <property type="evidence" value="ECO:0007669"/>
    <property type="project" value="TreeGrafter"/>
</dbReference>
<feature type="domain" description="NADPH-dependent FMN reductase-like" evidence="1">
    <location>
        <begin position="5"/>
        <end position="151"/>
    </location>
</feature>
<keyword evidence="2" id="KW-0614">Plasmid</keyword>
<dbReference type="EMBL" id="CP006990">
    <property type="protein sequence ID" value="AIC30705.1"/>
    <property type="molecule type" value="Genomic_DNA"/>
</dbReference>
<name>A0A060IFE4_RHIET</name>
<dbReference type="GO" id="GO:0005829">
    <property type="term" value="C:cytosol"/>
    <property type="evidence" value="ECO:0007669"/>
    <property type="project" value="TreeGrafter"/>
</dbReference>
<sequence>MKEIKLIGISGSLRSASFNTAVLTAVLRNLPSGVSAGIADISPLPFYNEELDDADQPEAVLALREKILLADGIVFCSPEYNGGVPGVLKNAIDWLSRPMHGSVFRGKHALIISASPSAVGGARMQAQLRCDLSACELRVLARPQVVVGQAHMKMIDGVFSDDKTLAFAAKAVADLVMEIRIYQAGLAALGMGVPNAASDRLHAR</sequence>
<dbReference type="HOGENOM" id="CLU_055322_4_2_5"/>
<dbReference type="InterPro" id="IPR029039">
    <property type="entry name" value="Flavoprotein-like_sf"/>
</dbReference>
<dbReference type="InterPro" id="IPR005025">
    <property type="entry name" value="FMN_Rdtase-like_dom"/>
</dbReference>
<evidence type="ECO:0000313" key="2">
    <source>
        <dbReference type="EMBL" id="AIC30705.1"/>
    </source>
</evidence>
<dbReference type="PANTHER" id="PTHR30543">
    <property type="entry name" value="CHROMATE REDUCTASE"/>
    <property type="match status" value="1"/>
</dbReference>
<organism evidence="2 3">
    <name type="scientific">Rhizobium etli bv. mimosae str. IE4771</name>
    <dbReference type="NCBI Taxonomy" id="1432050"/>
    <lineage>
        <taxon>Bacteria</taxon>
        <taxon>Pseudomonadati</taxon>
        <taxon>Pseudomonadota</taxon>
        <taxon>Alphaproteobacteria</taxon>
        <taxon>Hyphomicrobiales</taxon>
        <taxon>Rhizobiaceae</taxon>
        <taxon>Rhizobium/Agrobacterium group</taxon>
        <taxon>Rhizobium</taxon>
    </lineage>
</organism>
<dbReference type="Pfam" id="PF03358">
    <property type="entry name" value="FMN_red"/>
    <property type="match status" value="1"/>
</dbReference>
<reference evidence="2 3" key="1">
    <citation type="submission" date="2013-12" db="EMBL/GenBank/DDBJ databases">
        <title>Complete genome sequence of Rhizobium etli bv. mimosae IE4771.</title>
        <authorList>
            <person name="Bustos P."/>
            <person name="Santamaria R.I."/>
            <person name="Lozano L."/>
            <person name="Ormeno-Orrillo E."/>
            <person name="Rogel M.A."/>
            <person name="Romero D."/>
            <person name="Cevallos M.A."/>
            <person name="Martinez-Romero E."/>
            <person name="Gonzalez V."/>
        </authorList>
    </citation>
    <scope>NUCLEOTIDE SEQUENCE [LARGE SCALE GENOMIC DNA]</scope>
    <source>
        <strain evidence="2 3">IE4771</strain>
        <plasmid evidence="3">Plasmid pRetIE4771d</plasmid>
    </source>
</reference>